<dbReference type="Proteomes" id="UP000586827">
    <property type="component" value="Unassembled WGS sequence"/>
</dbReference>
<organism evidence="2 3">
    <name type="scientific">Nocardia uniformis</name>
    <dbReference type="NCBI Taxonomy" id="53432"/>
    <lineage>
        <taxon>Bacteria</taxon>
        <taxon>Bacillati</taxon>
        <taxon>Actinomycetota</taxon>
        <taxon>Actinomycetes</taxon>
        <taxon>Mycobacteriales</taxon>
        <taxon>Nocardiaceae</taxon>
        <taxon>Nocardia</taxon>
    </lineage>
</organism>
<feature type="compositionally biased region" description="Basic and acidic residues" evidence="1">
    <location>
        <begin position="142"/>
        <end position="155"/>
    </location>
</feature>
<gene>
    <name evidence="2" type="ORF">HLB23_27715</name>
</gene>
<dbReference type="GO" id="GO:0031388">
    <property type="term" value="P:organic acid phosphorylation"/>
    <property type="evidence" value="ECO:0007669"/>
    <property type="project" value="InterPro"/>
</dbReference>
<evidence type="ECO:0000256" key="1">
    <source>
        <dbReference type="SAM" id="MobiDB-lite"/>
    </source>
</evidence>
<comment type="caution">
    <text evidence="2">The sequence shown here is derived from an EMBL/GenBank/DDBJ whole genome shotgun (WGS) entry which is preliminary data.</text>
</comment>
<dbReference type="Gene3D" id="3.40.50.10350">
    <property type="entry name" value="Glycerate kinase, domain 1"/>
    <property type="match status" value="1"/>
</dbReference>
<name>A0A849C4G7_9NOCA</name>
<dbReference type="Pfam" id="PF02595">
    <property type="entry name" value="Gly_kinase"/>
    <property type="match status" value="1"/>
</dbReference>
<proteinExistence type="predicted"/>
<feature type="region of interest" description="Disordered" evidence="1">
    <location>
        <begin position="118"/>
        <end position="155"/>
    </location>
</feature>
<evidence type="ECO:0000313" key="2">
    <source>
        <dbReference type="EMBL" id="NNH73594.1"/>
    </source>
</evidence>
<protein>
    <submittedName>
        <fullName evidence="2">Uncharacterized protein</fullName>
    </submittedName>
</protein>
<reference evidence="2 3" key="1">
    <citation type="submission" date="2020-05" db="EMBL/GenBank/DDBJ databases">
        <title>MicrobeNet Type strains.</title>
        <authorList>
            <person name="Nicholson A.C."/>
        </authorList>
    </citation>
    <scope>NUCLEOTIDE SEQUENCE [LARGE SCALE GENOMIC DNA]</scope>
    <source>
        <strain evidence="2 3">JCM 3224</strain>
    </source>
</reference>
<dbReference type="AlphaFoldDB" id="A0A849C4G7"/>
<dbReference type="GO" id="GO:0008887">
    <property type="term" value="F:glycerate kinase activity"/>
    <property type="evidence" value="ECO:0007669"/>
    <property type="project" value="InterPro"/>
</dbReference>
<sequence>MTGEGSLDAQSAHGKLPVTVARRARPVPVVAVAGRSSLARTDWHTAGFTEVHRLAEYMSGDTAADTELTASVLTRIGRRIGRTRSGGWPAAWKGRPQCDEIIASPGHPVGWVVHVPPGDFGADGTAAGAASASSSSSAASEPRLKPRQDGQRVEG</sequence>
<dbReference type="InterPro" id="IPR036129">
    <property type="entry name" value="Glycerate_kinase_sf"/>
</dbReference>
<accession>A0A849C4G7</accession>
<keyword evidence="3" id="KW-1185">Reference proteome</keyword>
<dbReference type="InterPro" id="IPR018197">
    <property type="entry name" value="Glycerate_kinase_RE-like"/>
</dbReference>
<dbReference type="InterPro" id="IPR004381">
    <property type="entry name" value="Glycerate_kinase"/>
</dbReference>
<dbReference type="EMBL" id="JABELX010000011">
    <property type="protein sequence ID" value="NNH73594.1"/>
    <property type="molecule type" value="Genomic_DNA"/>
</dbReference>
<feature type="compositionally biased region" description="Low complexity" evidence="1">
    <location>
        <begin position="126"/>
        <end position="140"/>
    </location>
</feature>
<dbReference type="SUPFAM" id="SSF110738">
    <property type="entry name" value="Glycerate kinase I"/>
    <property type="match status" value="1"/>
</dbReference>
<evidence type="ECO:0000313" key="3">
    <source>
        <dbReference type="Proteomes" id="UP000586827"/>
    </source>
</evidence>
<dbReference type="RefSeq" id="WP_084521482.1">
    <property type="nucleotide sequence ID" value="NZ_JABELX010000011.1"/>
</dbReference>